<dbReference type="EMBL" id="CH476732">
    <property type="protein sequence ID" value="EIE75648.1"/>
    <property type="molecule type" value="Genomic_DNA"/>
</dbReference>
<dbReference type="InParanoid" id="I1BHG8"/>
<evidence type="ECO:0000313" key="1">
    <source>
        <dbReference type="EMBL" id="EIE75648.1"/>
    </source>
</evidence>
<dbReference type="Proteomes" id="UP000009138">
    <property type="component" value="Unassembled WGS sequence"/>
</dbReference>
<dbReference type="AlphaFoldDB" id="I1BHG8"/>
<name>I1BHG8_RHIO9</name>
<protein>
    <submittedName>
        <fullName evidence="1">Uncharacterized protein</fullName>
    </submittedName>
</protein>
<sequence length="155" mass="16598">MSFQIILREGITGGFAGPVVKQVVDIKGDGTGASIMQSTLKANSKTDYHTLAGSASIDDLSYLLQLLKSQLSSLPTEQPVGSEDIYGQDVSISFFTDDFQWSNGGPEGCSQGGKSSVKATSEDKEKFKELVSLLKGIGEQFAISVIRHSPPDIFF</sequence>
<evidence type="ECO:0000313" key="2">
    <source>
        <dbReference type="Proteomes" id="UP000009138"/>
    </source>
</evidence>
<dbReference type="RefSeq" id="XP_067511044.1">
    <property type="nucleotide sequence ID" value="XM_067654943.1"/>
</dbReference>
<keyword evidence="2" id="KW-1185">Reference proteome</keyword>
<dbReference type="eggNOG" id="ENOG502S1RP">
    <property type="taxonomic scope" value="Eukaryota"/>
</dbReference>
<dbReference type="OrthoDB" id="5366606at2759"/>
<dbReference type="OMA" id="WQNGGPE"/>
<dbReference type="GeneID" id="93607324"/>
<organism evidence="1 2">
    <name type="scientific">Rhizopus delemar (strain RA 99-880 / ATCC MYA-4621 / FGSC 9543 / NRRL 43880)</name>
    <name type="common">Mucormycosis agent</name>
    <name type="synonym">Rhizopus arrhizus var. delemar</name>
    <dbReference type="NCBI Taxonomy" id="246409"/>
    <lineage>
        <taxon>Eukaryota</taxon>
        <taxon>Fungi</taxon>
        <taxon>Fungi incertae sedis</taxon>
        <taxon>Mucoromycota</taxon>
        <taxon>Mucoromycotina</taxon>
        <taxon>Mucoromycetes</taxon>
        <taxon>Mucorales</taxon>
        <taxon>Mucorineae</taxon>
        <taxon>Rhizopodaceae</taxon>
        <taxon>Rhizopus</taxon>
    </lineage>
</organism>
<gene>
    <name evidence="1" type="ORF">RO3G_00352</name>
</gene>
<accession>I1BHG8</accession>
<reference evidence="1 2" key="1">
    <citation type="journal article" date="2009" name="PLoS Genet.">
        <title>Genomic analysis of the basal lineage fungus Rhizopus oryzae reveals a whole-genome duplication.</title>
        <authorList>
            <person name="Ma L.-J."/>
            <person name="Ibrahim A.S."/>
            <person name="Skory C."/>
            <person name="Grabherr M.G."/>
            <person name="Burger G."/>
            <person name="Butler M."/>
            <person name="Elias M."/>
            <person name="Idnurm A."/>
            <person name="Lang B.F."/>
            <person name="Sone T."/>
            <person name="Abe A."/>
            <person name="Calvo S.E."/>
            <person name="Corrochano L.M."/>
            <person name="Engels R."/>
            <person name="Fu J."/>
            <person name="Hansberg W."/>
            <person name="Kim J.-M."/>
            <person name="Kodira C.D."/>
            <person name="Koehrsen M.J."/>
            <person name="Liu B."/>
            <person name="Miranda-Saavedra D."/>
            <person name="O'Leary S."/>
            <person name="Ortiz-Castellanos L."/>
            <person name="Poulter R."/>
            <person name="Rodriguez-Romero J."/>
            <person name="Ruiz-Herrera J."/>
            <person name="Shen Y.-Q."/>
            <person name="Zeng Q."/>
            <person name="Galagan J."/>
            <person name="Birren B.W."/>
            <person name="Cuomo C.A."/>
            <person name="Wickes B.L."/>
        </authorList>
    </citation>
    <scope>NUCLEOTIDE SEQUENCE [LARGE SCALE GENOMIC DNA]</scope>
    <source>
        <strain evidence="2">RA 99-880 / ATCC MYA-4621 / FGSC 9543 / NRRL 43880</strain>
    </source>
</reference>
<proteinExistence type="predicted"/>
<dbReference type="VEuPathDB" id="FungiDB:RO3G_00352"/>